<protein>
    <recommendedName>
        <fullName evidence="7">Tricorn protease homolog</fullName>
        <ecNumber evidence="7">3.4.21.-</ecNumber>
    </recommendedName>
</protein>
<dbReference type="GO" id="GO:0008236">
    <property type="term" value="F:serine-type peptidase activity"/>
    <property type="evidence" value="ECO:0007669"/>
    <property type="project" value="UniProtKB-UniRule"/>
</dbReference>
<evidence type="ECO:0000256" key="4">
    <source>
        <dbReference type="ARBA" id="ARBA00022670"/>
    </source>
</evidence>
<evidence type="ECO:0000256" key="10">
    <source>
        <dbReference type="SAM" id="SignalP"/>
    </source>
</evidence>
<feature type="active site" description="Nucleophile" evidence="8">
    <location>
        <position position="963"/>
    </location>
</feature>
<proteinExistence type="inferred from homology"/>
<dbReference type="PANTHER" id="PTHR43253:SF1">
    <property type="entry name" value="TRICORN PROTEASE HOMOLOG 2-RELATED"/>
    <property type="match status" value="1"/>
</dbReference>
<keyword evidence="6 7" id="KW-0720">Serine protease</keyword>
<evidence type="ECO:0000313" key="12">
    <source>
        <dbReference type="EMBL" id="MCL1142054.1"/>
    </source>
</evidence>
<feature type="region of interest" description="Disordered" evidence="9">
    <location>
        <begin position="532"/>
        <end position="558"/>
    </location>
</feature>
<name>A0A9X2CKW6_9GAMM</name>
<comment type="subcellular location">
    <subcellularLocation>
        <location evidence="1 7">Cytoplasm</location>
    </subcellularLocation>
</comment>
<dbReference type="Gene3D" id="2.30.42.10">
    <property type="match status" value="1"/>
</dbReference>
<evidence type="ECO:0000256" key="9">
    <source>
        <dbReference type="SAM" id="MobiDB-lite"/>
    </source>
</evidence>
<dbReference type="Gene3D" id="2.120.10.60">
    <property type="entry name" value="Tricorn protease N-terminal domain"/>
    <property type="match status" value="1"/>
</dbReference>
<dbReference type="InterPro" id="IPR028204">
    <property type="entry name" value="Tricorn_C1"/>
</dbReference>
<keyword evidence="3 7" id="KW-0963">Cytoplasm</keyword>
<dbReference type="GO" id="GO:0006508">
    <property type="term" value="P:proteolysis"/>
    <property type="evidence" value="ECO:0007669"/>
    <property type="project" value="UniProtKB-UniRule"/>
</dbReference>
<keyword evidence="13" id="KW-1185">Reference proteome</keyword>
<comment type="function">
    <text evidence="7">Degrades oligopeptides.</text>
</comment>
<dbReference type="CDD" id="cd07562">
    <property type="entry name" value="Peptidase_S41_TRI"/>
    <property type="match status" value="1"/>
</dbReference>
<dbReference type="Proteomes" id="UP001139333">
    <property type="component" value="Unassembled WGS sequence"/>
</dbReference>
<gene>
    <name evidence="12" type="ORF">L2672_05015</name>
</gene>
<dbReference type="AlphaFoldDB" id="A0A9X2CKW6"/>
<feature type="chain" id="PRO_5040876895" description="Tricorn protease homolog" evidence="10">
    <location>
        <begin position="22"/>
        <end position="1078"/>
    </location>
</feature>
<dbReference type="Gene3D" id="3.90.226.10">
    <property type="entry name" value="2-enoyl-CoA Hydratase, Chain A, domain 1"/>
    <property type="match status" value="1"/>
</dbReference>
<feature type="signal peptide" evidence="10">
    <location>
        <begin position="1"/>
        <end position="21"/>
    </location>
</feature>
<organism evidence="12 13">
    <name type="scientific">Shewanella gaetbuli</name>
    <dbReference type="NCBI Taxonomy" id="220752"/>
    <lineage>
        <taxon>Bacteria</taxon>
        <taxon>Pseudomonadati</taxon>
        <taxon>Pseudomonadota</taxon>
        <taxon>Gammaproteobacteria</taxon>
        <taxon>Alteromonadales</taxon>
        <taxon>Shewanellaceae</taxon>
        <taxon>Shewanella</taxon>
    </lineage>
</organism>
<dbReference type="Pfam" id="PF26550">
    <property type="entry name" value="Tricorn_2nd"/>
    <property type="match status" value="1"/>
</dbReference>
<keyword evidence="4 7" id="KW-0645">Protease</keyword>
<evidence type="ECO:0000256" key="8">
    <source>
        <dbReference type="PIRSR" id="PIRSR036421-1"/>
    </source>
</evidence>
<comment type="caution">
    <text evidence="12">The sequence shown here is derived from an EMBL/GenBank/DDBJ whole genome shotgun (WGS) entry which is preliminary data.</text>
</comment>
<evidence type="ECO:0000256" key="7">
    <source>
        <dbReference type="PIRNR" id="PIRNR036421"/>
    </source>
</evidence>
<keyword evidence="10" id="KW-0732">Signal</keyword>
<dbReference type="GO" id="GO:0005737">
    <property type="term" value="C:cytoplasm"/>
    <property type="evidence" value="ECO:0007669"/>
    <property type="project" value="UniProtKB-SubCell"/>
</dbReference>
<feature type="active site" description="Charge relay system" evidence="8">
    <location>
        <position position="739"/>
    </location>
</feature>
<dbReference type="InterPro" id="IPR015943">
    <property type="entry name" value="WD40/YVTN_repeat-like_dom_sf"/>
</dbReference>
<evidence type="ECO:0000259" key="11">
    <source>
        <dbReference type="SMART" id="SM00245"/>
    </source>
</evidence>
<dbReference type="SUPFAM" id="SSF50156">
    <property type="entry name" value="PDZ domain-like"/>
    <property type="match status" value="1"/>
</dbReference>
<evidence type="ECO:0000256" key="6">
    <source>
        <dbReference type="ARBA" id="ARBA00022825"/>
    </source>
</evidence>
<evidence type="ECO:0000256" key="1">
    <source>
        <dbReference type="ARBA" id="ARBA00004496"/>
    </source>
</evidence>
<feature type="active site" description="Charge relay system" evidence="8">
    <location>
        <position position="1021"/>
    </location>
</feature>
<comment type="similarity">
    <text evidence="2 7">Belongs to the peptidase S41B family.</text>
</comment>
<feature type="domain" description="Tail specific protease" evidence="11">
    <location>
        <begin position="838"/>
        <end position="1032"/>
    </location>
</feature>
<dbReference type="SUPFAM" id="SSF69304">
    <property type="entry name" value="Tricorn protease N-terminal domain"/>
    <property type="match status" value="2"/>
</dbReference>
<dbReference type="PIRSF" id="PIRSF036421">
    <property type="entry name" value="Tricorn_protease"/>
    <property type="match status" value="1"/>
</dbReference>
<dbReference type="SUPFAM" id="SSF52096">
    <property type="entry name" value="ClpP/crotonase"/>
    <property type="match status" value="1"/>
</dbReference>
<dbReference type="InterPro" id="IPR005151">
    <property type="entry name" value="Tail-specific_protease"/>
</dbReference>
<sequence length="1078" mass="122278">MKCWKYFLIGLFILISNVSMAAQLLRQPTLNNDLLVFTYANDIWKVPLAGGNAVRVTSFQGQETFPKISPDGKWIAFTGEYAGNKDVYLVSTAGSEMKRLTYHPSLDQAVGWSNDSQTILFRSQRSSAPRPWERLYKIDINGGNPIMLPMNRAFDGSFSPDSTQLVYRRSGLWDKGWRNYRGGQNQALRVISLTDNEEYDLPFNNDLEIAPVWQNDEIYFLSNRSKNTNVYKYSLNAKDVTQVTQTDKFDVMGFTVNGDNLVYEYHGDLYHKQGSAAAKKININVQGDFYWARDKYVDATKQIFGFDISPNAKRVAFEARGDIFTVPVEFGSMRNLTNSAGSREVSPSWSHDGQSIAWFSDDSGEYKLVVADQLGKIKQEITLAGKGYYSHLVWSPDNKRLIFSDNFQQLWVANVTNSTTKIVDQNIEVNPEPEFMASWSPDSKWVAYAKQKSNFNRQLFIYSIDSQVTQAVTDGIAEIRSPVWDKNGQRIYFLASTNYGPKSAWLDMSTIAFNPTFQLYYALLNSQHDSPILPKSDEEKPQKSEVSNGKSDKKKQAETTVKVSVGLAEFNQRILPLSSESGHFSHLKAGKSGELFFLSNYSDSSGSPKVDLIRYNLEERKIQVIASDVKEYRLSASGEFVLVKSNETWKVFDSATGSSEEDKVLNVKLAKQVNYQQEWQQIFREAWRYQRDYLYVDNFHGADWQDVYNTYSPLVKWVKHPADLTYLLDNIGAEVSVGHSFTMSGEMPEVANNQIGLLGVDFELDIKGVRLAKVYTGERYFHQENNSAPLAKIAHKINQGDYLLEVNGQKVDPKENIYQYFEGTLGQQTQIVIGQSPNKTQSFNVIPIADDTALRRNHWVEQNRKYVDEKSNGKLAYVWVPDTAEEGYHSFNRYFYSQSDKQGVIIDERFNHGGYIANYIIDVLRRDLNGFFNNPFNHNSPLTSPGSGIWGSQVMLINEVSGSGGDMLPYLFRHYKLGKLIGKRTWGGLVGIWGVPPLMDGGYITAPRSGFYDLKANWKVENEGVEPDINVEQWTKLTAKGQDPQLDEAITEALKGLKNYQSPILAQPEPPIRVPNPQ</sequence>
<dbReference type="Gene3D" id="2.130.10.10">
    <property type="entry name" value="YVTN repeat-like/Quinoprotein amine dehydrogenase"/>
    <property type="match status" value="1"/>
</dbReference>
<evidence type="ECO:0000313" key="13">
    <source>
        <dbReference type="Proteomes" id="UP001139333"/>
    </source>
</evidence>
<keyword evidence="5 7" id="KW-0378">Hydrolase</keyword>
<dbReference type="RefSeq" id="WP_248994724.1">
    <property type="nucleotide sequence ID" value="NZ_JAKIKP010000002.1"/>
</dbReference>
<dbReference type="Pfam" id="PF03572">
    <property type="entry name" value="Peptidase_S41"/>
    <property type="match status" value="1"/>
</dbReference>
<evidence type="ECO:0000256" key="3">
    <source>
        <dbReference type="ARBA" id="ARBA00022490"/>
    </source>
</evidence>
<dbReference type="InterPro" id="IPR029045">
    <property type="entry name" value="ClpP/crotonase-like_dom_sf"/>
</dbReference>
<dbReference type="InterPro" id="IPR012393">
    <property type="entry name" value="Tricorn_protease"/>
</dbReference>
<dbReference type="SMART" id="SM00245">
    <property type="entry name" value="TSPc"/>
    <property type="match status" value="1"/>
</dbReference>
<evidence type="ECO:0000256" key="5">
    <source>
        <dbReference type="ARBA" id="ARBA00022801"/>
    </source>
</evidence>
<dbReference type="InterPro" id="IPR029414">
    <property type="entry name" value="Tricorn_PDZ"/>
</dbReference>
<evidence type="ECO:0000256" key="2">
    <source>
        <dbReference type="ARBA" id="ARBA00008524"/>
    </source>
</evidence>
<dbReference type="Pfam" id="PF14685">
    <property type="entry name" value="PDZ_Tricorn"/>
    <property type="match status" value="1"/>
</dbReference>
<dbReference type="PANTHER" id="PTHR43253">
    <property type="entry name" value="TRICORN PROTEASE HOMOLOG 2-RELATED"/>
    <property type="match status" value="1"/>
</dbReference>
<dbReference type="Gene3D" id="3.30.750.44">
    <property type="match status" value="1"/>
</dbReference>
<dbReference type="Pfam" id="PF14684">
    <property type="entry name" value="Tricorn_C1"/>
    <property type="match status" value="1"/>
</dbReference>
<accession>A0A9X2CKW6</accession>
<dbReference type="InterPro" id="IPR036034">
    <property type="entry name" value="PDZ_sf"/>
</dbReference>
<dbReference type="EC" id="3.4.21.-" evidence="7"/>
<dbReference type="EMBL" id="JAKIKP010000002">
    <property type="protein sequence ID" value="MCL1142054.1"/>
    <property type="molecule type" value="Genomic_DNA"/>
</dbReference>
<reference evidence="12" key="1">
    <citation type="submission" date="2022-01" db="EMBL/GenBank/DDBJ databases">
        <title>Whole genome-based taxonomy of the Shewanellaceae.</title>
        <authorList>
            <person name="Martin-Rodriguez A.J."/>
        </authorList>
    </citation>
    <scope>NUCLEOTIDE SEQUENCE</scope>
    <source>
        <strain evidence="12">DSM 16422</strain>
    </source>
</reference>
<dbReference type="Pfam" id="PF26549">
    <property type="entry name" value="Tricorn_N"/>
    <property type="match status" value="1"/>
</dbReference>